<feature type="domain" description="HTH iclR-type" evidence="6">
    <location>
        <begin position="8"/>
        <end position="70"/>
    </location>
</feature>
<dbReference type="Pfam" id="PF01614">
    <property type="entry name" value="IclR_C"/>
    <property type="match status" value="1"/>
</dbReference>
<evidence type="ECO:0000256" key="1">
    <source>
        <dbReference type="ARBA" id="ARBA00023015"/>
    </source>
</evidence>
<dbReference type="Proteomes" id="UP000300879">
    <property type="component" value="Chromosome"/>
</dbReference>
<protein>
    <recommendedName>
        <fullName evidence="5">Glycerol operon regulatory protein</fullName>
    </recommendedName>
</protein>
<dbReference type="InterPro" id="IPR014757">
    <property type="entry name" value="Tscrpt_reg_IclR_C"/>
</dbReference>
<dbReference type="PROSITE" id="PS51077">
    <property type="entry name" value="HTH_ICLR"/>
    <property type="match status" value="1"/>
</dbReference>
<keyword evidence="9" id="KW-1185">Reference proteome</keyword>
<evidence type="ECO:0000313" key="9">
    <source>
        <dbReference type="Proteomes" id="UP000300879"/>
    </source>
</evidence>
<dbReference type="KEGG" id="palo:E6C60_2953"/>
<dbReference type="SUPFAM" id="SSF46785">
    <property type="entry name" value="Winged helix' DNA-binding domain"/>
    <property type="match status" value="1"/>
</dbReference>
<dbReference type="PANTHER" id="PTHR30136:SF24">
    <property type="entry name" value="HTH-TYPE TRANSCRIPTIONAL REPRESSOR ALLR"/>
    <property type="match status" value="1"/>
</dbReference>
<dbReference type="EMBL" id="CP040396">
    <property type="protein sequence ID" value="QCT03664.1"/>
    <property type="molecule type" value="Genomic_DNA"/>
</dbReference>
<dbReference type="InterPro" id="IPR005471">
    <property type="entry name" value="Tscrpt_reg_IclR_N"/>
</dbReference>
<dbReference type="InterPro" id="IPR029016">
    <property type="entry name" value="GAF-like_dom_sf"/>
</dbReference>
<dbReference type="PANTHER" id="PTHR30136">
    <property type="entry name" value="HELIX-TURN-HELIX TRANSCRIPTIONAL REGULATOR, ICLR FAMILY"/>
    <property type="match status" value="1"/>
</dbReference>
<dbReference type="PROSITE" id="PS51078">
    <property type="entry name" value="ICLR_ED"/>
    <property type="match status" value="1"/>
</dbReference>
<dbReference type="InterPro" id="IPR011991">
    <property type="entry name" value="ArsR-like_HTH"/>
</dbReference>
<keyword evidence="2" id="KW-0238">DNA-binding</keyword>
<keyword evidence="3" id="KW-0804">Transcription</keyword>
<evidence type="ECO:0000256" key="5">
    <source>
        <dbReference type="ARBA" id="ARBA00070406"/>
    </source>
</evidence>
<dbReference type="InterPro" id="IPR036388">
    <property type="entry name" value="WH-like_DNA-bd_sf"/>
</dbReference>
<dbReference type="GO" id="GO:0003700">
    <property type="term" value="F:DNA-binding transcription factor activity"/>
    <property type="evidence" value="ECO:0007669"/>
    <property type="project" value="TreeGrafter"/>
</dbReference>
<name>A0A4V1G470_9BACL</name>
<comment type="function">
    <text evidence="4">May be an activator protein for the gylABX operon.</text>
</comment>
<organism evidence="8 9">
    <name type="scientific">Paenibacillus algicola</name>
    <dbReference type="NCBI Taxonomy" id="2565926"/>
    <lineage>
        <taxon>Bacteria</taxon>
        <taxon>Bacillati</taxon>
        <taxon>Bacillota</taxon>
        <taxon>Bacilli</taxon>
        <taxon>Bacillales</taxon>
        <taxon>Paenibacillaceae</taxon>
        <taxon>Paenibacillus</taxon>
    </lineage>
</organism>
<dbReference type="Gene3D" id="1.10.10.10">
    <property type="entry name" value="Winged helix-like DNA-binding domain superfamily/Winged helix DNA-binding domain"/>
    <property type="match status" value="1"/>
</dbReference>
<dbReference type="SUPFAM" id="SSF55781">
    <property type="entry name" value="GAF domain-like"/>
    <property type="match status" value="1"/>
</dbReference>
<dbReference type="CDD" id="cd00090">
    <property type="entry name" value="HTH_ARSR"/>
    <property type="match status" value="1"/>
</dbReference>
<proteinExistence type="predicted"/>
<dbReference type="Gene3D" id="3.30.450.40">
    <property type="match status" value="1"/>
</dbReference>
<dbReference type="FunFam" id="1.10.10.10:FF:000056">
    <property type="entry name" value="IclR family transcriptional regulator"/>
    <property type="match status" value="1"/>
</dbReference>
<evidence type="ECO:0000256" key="3">
    <source>
        <dbReference type="ARBA" id="ARBA00023163"/>
    </source>
</evidence>
<dbReference type="GO" id="GO:0003677">
    <property type="term" value="F:DNA binding"/>
    <property type="evidence" value="ECO:0007669"/>
    <property type="project" value="UniProtKB-KW"/>
</dbReference>
<accession>A0A4V1G470</accession>
<sequence>MMDGNKTNSTLERALFLLEQLALNKGGAGIGELAEATQLPKSTTHRILETLMKAGFVMQEPSTEKYFVGLKSIEIGMAGLHNIDLVEAAIPHLQDLATQTGQTAFLAVYNEGEVIYIYKVDGSASVIMNAILGSRNPVHCTGLGKAIMAYFSLETVDNIVSDKGLRQYTPTTITDRQQFLEELSRIRQSGISVNREEYDDGLSSIAGPVFNYTGKVIAAISVAGPTARIFDKQEQLEALVKEKSSLISKRLGFVPAMRSVYLS</sequence>
<dbReference type="InterPro" id="IPR050707">
    <property type="entry name" value="HTH_MetabolicPath_Reg"/>
</dbReference>
<evidence type="ECO:0000259" key="6">
    <source>
        <dbReference type="PROSITE" id="PS51077"/>
    </source>
</evidence>
<keyword evidence="1" id="KW-0805">Transcription regulation</keyword>
<feature type="domain" description="IclR-ED" evidence="7">
    <location>
        <begin position="71"/>
        <end position="253"/>
    </location>
</feature>
<gene>
    <name evidence="8" type="ORF">E6C60_2953</name>
</gene>
<evidence type="ECO:0000256" key="2">
    <source>
        <dbReference type="ARBA" id="ARBA00023125"/>
    </source>
</evidence>
<evidence type="ECO:0000256" key="4">
    <source>
        <dbReference type="ARBA" id="ARBA00058938"/>
    </source>
</evidence>
<dbReference type="InterPro" id="IPR036390">
    <property type="entry name" value="WH_DNA-bd_sf"/>
</dbReference>
<evidence type="ECO:0000259" key="7">
    <source>
        <dbReference type="PROSITE" id="PS51078"/>
    </source>
</evidence>
<evidence type="ECO:0000313" key="8">
    <source>
        <dbReference type="EMBL" id="QCT03664.1"/>
    </source>
</evidence>
<reference evidence="8 9" key="1">
    <citation type="submission" date="2019-05" db="EMBL/GenBank/DDBJ databases">
        <authorList>
            <person name="Chen C."/>
        </authorList>
    </citation>
    <scope>NUCLEOTIDE SEQUENCE [LARGE SCALE GENOMIC DNA]</scope>
    <source>
        <strain evidence="8 9">HB172198</strain>
    </source>
</reference>
<dbReference type="RefSeq" id="WP_233281017.1">
    <property type="nucleotide sequence ID" value="NZ_CP040396.1"/>
</dbReference>
<dbReference type="AlphaFoldDB" id="A0A4V1G470"/>
<dbReference type="Pfam" id="PF09339">
    <property type="entry name" value="HTH_IclR"/>
    <property type="match status" value="1"/>
</dbReference>
<dbReference type="GO" id="GO:0045892">
    <property type="term" value="P:negative regulation of DNA-templated transcription"/>
    <property type="evidence" value="ECO:0007669"/>
    <property type="project" value="TreeGrafter"/>
</dbReference>
<dbReference type="SMART" id="SM00346">
    <property type="entry name" value="HTH_ICLR"/>
    <property type="match status" value="1"/>
</dbReference>